<gene>
    <name evidence="3" type="ORF">FIC94_22060</name>
</gene>
<dbReference type="InterPro" id="IPR036709">
    <property type="entry name" value="Autotransporte_beta_dom_sf"/>
</dbReference>
<comment type="caution">
    <text evidence="3">The sequence shown here is derived from an EMBL/GenBank/DDBJ whole genome shotgun (WGS) entry which is preliminary data.</text>
</comment>
<dbReference type="Gene3D" id="2.40.128.130">
    <property type="entry name" value="Autotransporter beta-domain"/>
    <property type="match status" value="1"/>
</dbReference>
<dbReference type="SMART" id="SM00869">
    <property type="entry name" value="Autotransporter"/>
    <property type="match status" value="1"/>
</dbReference>
<protein>
    <submittedName>
        <fullName evidence="3">Autotransporter outer membrane beta-barrel domain-containing protein</fullName>
    </submittedName>
</protein>
<dbReference type="EMBL" id="VEWL01000028">
    <property type="protein sequence ID" value="TNV09327.1"/>
    <property type="molecule type" value="Genomic_DNA"/>
</dbReference>
<dbReference type="SUPFAM" id="SSF103515">
    <property type="entry name" value="Autotransporter"/>
    <property type="match status" value="1"/>
</dbReference>
<evidence type="ECO:0000313" key="3">
    <source>
        <dbReference type="EMBL" id="TNV09327.1"/>
    </source>
</evidence>
<reference evidence="3 4" key="1">
    <citation type="submission" date="2019-06" db="EMBL/GenBank/DDBJ databases">
        <title>Ochrobactrum cricket sp.nov., isolated from the insect Teleogryllus occipitalis living in deserted cropland.</title>
        <authorList>
            <person name="Hu M."/>
        </authorList>
    </citation>
    <scope>NUCLEOTIDE SEQUENCE [LARGE SCALE GENOMIC DNA]</scope>
    <source>
        <strain evidence="3 4">LCB8</strain>
    </source>
</reference>
<dbReference type="RefSeq" id="WP_140026437.1">
    <property type="nucleotide sequence ID" value="NZ_JBHUFG010000011.1"/>
</dbReference>
<dbReference type="NCBIfam" id="TIGR01414">
    <property type="entry name" value="autotrans_barl"/>
    <property type="match status" value="1"/>
</dbReference>
<feature type="compositionally biased region" description="Low complexity" evidence="1">
    <location>
        <begin position="63"/>
        <end position="81"/>
    </location>
</feature>
<dbReference type="PANTHER" id="PTHR35037">
    <property type="entry name" value="C-TERMINAL REGION OF AIDA-LIKE PROTEIN"/>
    <property type="match status" value="1"/>
</dbReference>
<dbReference type="PANTHER" id="PTHR35037:SF3">
    <property type="entry name" value="C-TERMINAL REGION OF AIDA-LIKE PROTEIN"/>
    <property type="match status" value="1"/>
</dbReference>
<sequence>MGKSGGQFELTKGDFVTQDGQQALIGGIYAYTLHKNGITTPDDGNWYLRSELKYPPPPHVDPDNPVTPVDPNNPDAPYDPNSGGNTPLYSPTVLIYEGLTNNMQALNSLPTLRQRIGDRSRQMAPQEGYDPIQYDNSPDGDLDTYSKLGMWASVRGGISSLSPKTTTDRIHQRIDQMQYQIGADSQLYDGDDGTLYFGLAGEYGTARSQIKSFIGDGSIDTSGWGVHGSLTWYGSQGFYIDAQAKSTWYRNDLFSSTINNGIADGKHGFGYALSVEAGNEFALDQSWSLTPQAQLSWSSVRLDSFSDSYQSRVSTEDGGNLSFRAGLQTDYRNEWTTSTGTAVKADIYGVANIYRDFDGSSEIEIAGSDLKTRNGKTWAGIGWGGTIAWDNQYALFGEGTINSSLKNFGDDHSLKGTIGFRKTW</sequence>
<dbReference type="InterPro" id="IPR006315">
    <property type="entry name" value="OM_autotransptr_brl_dom"/>
</dbReference>
<accession>A0ABY2Y0R6</accession>
<feature type="region of interest" description="Disordered" evidence="1">
    <location>
        <begin position="49"/>
        <end position="84"/>
    </location>
</feature>
<dbReference type="InterPro" id="IPR051551">
    <property type="entry name" value="Autotransporter_adhesion"/>
</dbReference>
<keyword evidence="4" id="KW-1185">Reference proteome</keyword>
<dbReference type="PROSITE" id="PS51208">
    <property type="entry name" value="AUTOTRANSPORTER"/>
    <property type="match status" value="1"/>
</dbReference>
<feature type="domain" description="Autotransporter" evidence="2">
    <location>
        <begin position="143"/>
        <end position="424"/>
    </location>
</feature>
<evidence type="ECO:0000313" key="4">
    <source>
        <dbReference type="Proteomes" id="UP000312784"/>
    </source>
</evidence>
<proteinExistence type="predicted"/>
<dbReference type="InterPro" id="IPR005546">
    <property type="entry name" value="Autotransporte_beta"/>
</dbReference>
<organism evidence="3 4">
    <name type="scientific">Ochrobactrum teleogrylli</name>
    <dbReference type="NCBI Taxonomy" id="2479765"/>
    <lineage>
        <taxon>Bacteria</taxon>
        <taxon>Pseudomonadati</taxon>
        <taxon>Pseudomonadota</taxon>
        <taxon>Alphaproteobacteria</taxon>
        <taxon>Hyphomicrobiales</taxon>
        <taxon>Brucellaceae</taxon>
        <taxon>Brucella/Ochrobactrum group</taxon>
        <taxon>Ochrobactrum</taxon>
    </lineage>
</organism>
<dbReference type="Pfam" id="PF03797">
    <property type="entry name" value="Autotransporter"/>
    <property type="match status" value="1"/>
</dbReference>
<evidence type="ECO:0000256" key="1">
    <source>
        <dbReference type="SAM" id="MobiDB-lite"/>
    </source>
</evidence>
<evidence type="ECO:0000259" key="2">
    <source>
        <dbReference type="PROSITE" id="PS51208"/>
    </source>
</evidence>
<name>A0ABY2Y0R6_9HYPH</name>
<dbReference type="Proteomes" id="UP000312784">
    <property type="component" value="Unassembled WGS sequence"/>
</dbReference>